<feature type="region of interest" description="Disordered" evidence="5">
    <location>
        <begin position="153"/>
        <end position="302"/>
    </location>
</feature>
<evidence type="ECO:0000313" key="7">
    <source>
        <dbReference type="EMBL" id="KAK6495862.1"/>
    </source>
</evidence>
<evidence type="ECO:0000256" key="6">
    <source>
        <dbReference type="SAM" id="SignalP"/>
    </source>
</evidence>
<accession>A0AAV9VUI8</accession>
<keyword evidence="2" id="KW-0812">Transmembrane</keyword>
<feature type="region of interest" description="Disordered" evidence="5">
    <location>
        <begin position="336"/>
        <end position="456"/>
    </location>
</feature>
<feature type="signal peptide" evidence="6">
    <location>
        <begin position="1"/>
        <end position="17"/>
    </location>
</feature>
<comment type="caution">
    <text evidence="7">The sequence shown here is derived from an EMBL/GenBank/DDBJ whole genome shotgun (WGS) entry which is preliminary data.</text>
</comment>
<evidence type="ECO:0000256" key="3">
    <source>
        <dbReference type="ARBA" id="ARBA00022989"/>
    </source>
</evidence>
<feature type="compositionally biased region" description="Polar residues" evidence="5">
    <location>
        <begin position="379"/>
        <end position="393"/>
    </location>
</feature>
<dbReference type="GO" id="GO:0016020">
    <property type="term" value="C:membrane"/>
    <property type="evidence" value="ECO:0007669"/>
    <property type="project" value="InterPro"/>
</dbReference>
<feature type="compositionally biased region" description="Acidic residues" evidence="5">
    <location>
        <begin position="397"/>
        <end position="407"/>
    </location>
</feature>
<organism evidence="7 8">
    <name type="scientific">Arthrobotrys musiformis</name>
    <dbReference type="NCBI Taxonomy" id="47236"/>
    <lineage>
        <taxon>Eukaryota</taxon>
        <taxon>Fungi</taxon>
        <taxon>Dikarya</taxon>
        <taxon>Ascomycota</taxon>
        <taxon>Pezizomycotina</taxon>
        <taxon>Orbiliomycetes</taxon>
        <taxon>Orbiliales</taxon>
        <taxon>Orbiliaceae</taxon>
        <taxon>Arthrobotrys</taxon>
    </lineage>
</organism>
<feature type="chain" id="PRO_5043384648" evidence="6">
    <location>
        <begin position="18"/>
        <end position="526"/>
    </location>
</feature>
<evidence type="ECO:0000256" key="4">
    <source>
        <dbReference type="ARBA" id="ARBA00023136"/>
    </source>
</evidence>
<evidence type="ECO:0000256" key="2">
    <source>
        <dbReference type="ARBA" id="ARBA00022692"/>
    </source>
</evidence>
<feature type="compositionally biased region" description="Polar residues" evidence="5">
    <location>
        <begin position="250"/>
        <end position="272"/>
    </location>
</feature>
<feature type="compositionally biased region" description="Polar residues" evidence="5">
    <location>
        <begin position="438"/>
        <end position="454"/>
    </location>
</feature>
<dbReference type="EMBL" id="JAVHJL010000012">
    <property type="protein sequence ID" value="KAK6495862.1"/>
    <property type="molecule type" value="Genomic_DNA"/>
</dbReference>
<evidence type="ECO:0000256" key="1">
    <source>
        <dbReference type="ARBA" id="ARBA00004127"/>
    </source>
</evidence>
<keyword evidence="4" id="KW-0472">Membrane</keyword>
<gene>
    <name evidence="7" type="ORF">TWF481_002907</name>
</gene>
<reference evidence="7 8" key="1">
    <citation type="submission" date="2023-08" db="EMBL/GenBank/DDBJ databases">
        <authorList>
            <person name="Palmer J.M."/>
        </authorList>
    </citation>
    <scope>NUCLEOTIDE SEQUENCE [LARGE SCALE GENOMIC DNA]</scope>
    <source>
        <strain evidence="7 8">TWF481</strain>
    </source>
</reference>
<protein>
    <submittedName>
        <fullName evidence="7">Uncharacterized protein</fullName>
    </submittedName>
</protein>
<evidence type="ECO:0000313" key="8">
    <source>
        <dbReference type="Proteomes" id="UP001370758"/>
    </source>
</evidence>
<sequence>MFHLFPALLMFLDLVLLSPPWTIKALPAFGLSSSIAVRYWMWVNYYYSYNGFYPYPIFELLDTPKRAMLFGGSAVTMAVMTLVLKWAYGLLNGIGDLEAAGKLPLNIQRLQDSEGNDLDLTYTVSNIFDDKSSNRDGSIVKIIHKDILREESVPPESGLRPGGSKKRSIQSLAPVAESEEGLDGGEEVEEIKVPVNLHPSKRQKLGAGRGSLEDEDEDEVQQEGVGGEDESVEEQQLGEEEEEELASLPTLPSSVAGSSTIRASTRNTSSGAASRYDGIRPAHHLLGGGPQGRGSPLIPETSQGIVELLSPKEETFSSPVFTATTYKKVVPNTQPVEISSPEAEELDTPVIAPYTVKGSGGKKAIVAQKQGTLKRPAKASSNKKSTSRGQSSVYGMEDSESEEEESEGPAPQKRRVNNDPPKKHLSAIPKRVTLRRSGASSSTPTLEVPSSQPEDNLASRILNDFVVEIPNIEDVRMSSRERELPSTPVPNAPDLISLKTRFSKTLSTGLKPSQERFVKPSLLAKN</sequence>
<dbReference type="AlphaFoldDB" id="A0AAV9VUI8"/>
<comment type="subcellular location">
    <subcellularLocation>
        <location evidence="1">Endomembrane system</location>
        <topology evidence="1">Multi-pass membrane protein</topology>
    </subcellularLocation>
</comment>
<evidence type="ECO:0000256" key="5">
    <source>
        <dbReference type="SAM" id="MobiDB-lite"/>
    </source>
</evidence>
<dbReference type="GO" id="GO:0012505">
    <property type="term" value="C:endomembrane system"/>
    <property type="evidence" value="ECO:0007669"/>
    <property type="project" value="UniProtKB-SubCell"/>
</dbReference>
<keyword evidence="6" id="KW-0732">Signal</keyword>
<dbReference type="Proteomes" id="UP001370758">
    <property type="component" value="Unassembled WGS sequence"/>
</dbReference>
<dbReference type="InterPro" id="IPR006838">
    <property type="entry name" value="ADTRP_AIG1"/>
</dbReference>
<dbReference type="Pfam" id="PF04750">
    <property type="entry name" value="Far-17a_AIG1"/>
    <property type="match status" value="1"/>
</dbReference>
<feature type="compositionally biased region" description="Acidic residues" evidence="5">
    <location>
        <begin position="213"/>
        <end position="245"/>
    </location>
</feature>
<keyword evidence="3" id="KW-1133">Transmembrane helix</keyword>
<dbReference type="PANTHER" id="PTHR10989:SF16">
    <property type="entry name" value="AT02829P-RELATED"/>
    <property type="match status" value="1"/>
</dbReference>
<name>A0AAV9VUI8_9PEZI</name>
<keyword evidence="8" id="KW-1185">Reference proteome</keyword>
<dbReference type="PANTHER" id="PTHR10989">
    <property type="entry name" value="ANDROGEN-INDUCED PROTEIN 1-RELATED"/>
    <property type="match status" value="1"/>
</dbReference>
<proteinExistence type="predicted"/>
<feature type="compositionally biased region" description="Acidic residues" evidence="5">
    <location>
        <begin position="177"/>
        <end position="189"/>
    </location>
</feature>